<accession>A0A7G9YHD3</accession>
<dbReference type="PROSITE" id="PS51257">
    <property type="entry name" value="PROKAR_LIPOPROTEIN"/>
    <property type="match status" value="1"/>
</dbReference>
<name>A0A7G9YHD3_9EURY</name>
<organism evidence="2">
    <name type="scientific">Candidatus Methanogaster sp. ANME-2c ERB4</name>
    <dbReference type="NCBI Taxonomy" id="2759911"/>
    <lineage>
        <taxon>Archaea</taxon>
        <taxon>Methanobacteriati</taxon>
        <taxon>Methanobacteriota</taxon>
        <taxon>Stenosarchaea group</taxon>
        <taxon>Methanomicrobia</taxon>
        <taxon>Methanosarcinales</taxon>
        <taxon>ANME-2 cluster</taxon>
        <taxon>Candidatus Methanogasteraceae</taxon>
        <taxon>Candidatus Methanogaster</taxon>
    </lineage>
</organism>
<evidence type="ECO:0000313" key="2">
    <source>
        <dbReference type="EMBL" id="QNO47417.1"/>
    </source>
</evidence>
<dbReference type="EMBL" id="MT631262">
    <property type="protein sequence ID" value="QNO47417.1"/>
    <property type="molecule type" value="Genomic_DNA"/>
</dbReference>
<keyword evidence="1" id="KW-0175">Coiled coil</keyword>
<reference evidence="2" key="1">
    <citation type="submission" date="2020-06" db="EMBL/GenBank/DDBJ databases">
        <title>Unique genomic features of the anaerobic methanotrophic archaea.</title>
        <authorList>
            <person name="Chadwick G.L."/>
            <person name="Skennerton C.T."/>
            <person name="Laso-Perez R."/>
            <person name="Leu A.O."/>
            <person name="Speth D.R."/>
            <person name="Yu H."/>
            <person name="Morgan-Lang C."/>
            <person name="Hatzenpichler R."/>
            <person name="Goudeau D."/>
            <person name="Malmstrom R."/>
            <person name="Brazelton W.J."/>
            <person name="Woyke T."/>
            <person name="Hallam S.J."/>
            <person name="Tyson G.W."/>
            <person name="Wegener G."/>
            <person name="Boetius A."/>
            <person name="Orphan V."/>
        </authorList>
    </citation>
    <scope>NUCLEOTIDE SEQUENCE</scope>
</reference>
<evidence type="ECO:0000256" key="1">
    <source>
        <dbReference type="SAM" id="Coils"/>
    </source>
</evidence>
<sequence length="89" mass="9587">MNARYVVMVLLIAGTVLSGCVDEKPESLVPDTPPESGEAPVAEADIASSELAELEFEDMERELAELEAMLNEIDGESDLLADVDESLFT</sequence>
<dbReference type="AlphaFoldDB" id="A0A7G9YHD3"/>
<feature type="coiled-coil region" evidence="1">
    <location>
        <begin position="49"/>
        <end position="76"/>
    </location>
</feature>
<gene>
    <name evidence="2" type="ORF">MPGFIOMI_00015</name>
</gene>
<protein>
    <submittedName>
        <fullName evidence="2">Uncharacterized protein</fullName>
    </submittedName>
</protein>
<proteinExistence type="predicted"/>